<proteinExistence type="predicted"/>
<evidence type="ECO:0000313" key="2">
    <source>
        <dbReference type="EMBL" id="CAF1702749.1"/>
    </source>
</evidence>
<keyword evidence="1" id="KW-1133">Transmembrane helix</keyword>
<keyword evidence="1" id="KW-0812">Transmembrane</keyword>
<organism evidence="2">
    <name type="scientific">Brassica napus</name>
    <name type="common">Rape</name>
    <dbReference type="NCBI Taxonomy" id="3708"/>
    <lineage>
        <taxon>Eukaryota</taxon>
        <taxon>Viridiplantae</taxon>
        <taxon>Streptophyta</taxon>
        <taxon>Embryophyta</taxon>
        <taxon>Tracheophyta</taxon>
        <taxon>Spermatophyta</taxon>
        <taxon>Magnoliopsida</taxon>
        <taxon>eudicotyledons</taxon>
        <taxon>Gunneridae</taxon>
        <taxon>Pentapetalae</taxon>
        <taxon>rosids</taxon>
        <taxon>malvids</taxon>
        <taxon>Brassicales</taxon>
        <taxon>Brassicaceae</taxon>
        <taxon>Brassiceae</taxon>
        <taxon>Brassica</taxon>
    </lineage>
</organism>
<protein>
    <submittedName>
        <fullName evidence="2">(rape) hypothetical protein</fullName>
    </submittedName>
</protein>
<dbReference type="EMBL" id="HG994367">
    <property type="protein sequence ID" value="CAF1702749.1"/>
    <property type="molecule type" value="Genomic_DNA"/>
</dbReference>
<reference evidence="2" key="1">
    <citation type="submission" date="2021-01" db="EMBL/GenBank/DDBJ databases">
        <authorList>
            <consortium name="Genoscope - CEA"/>
            <person name="William W."/>
        </authorList>
    </citation>
    <scope>NUCLEOTIDE SEQUENCE</scope>
</reference>
<gene>
    <name evidence="2" type="ORF">DARMORV10_C03P37980.1</name>
</gene>
<evidence type="ECO:0000256" key="1">
    <source>
        <dbReference type="SAM" id="Phobius"/>
    </source>
</evidence>
<dbReference type="AlphaFoldDB" id="A0A816I9X6"/>
<sequence length="284" mass="30811">MVNPQLFLPKLKAGRSNETVVKIQERGRAYTDDIGLVDEQCSERVETKLSGFDVKGVIILSRTPHHMCLLDSANIWSRKLQRGFSSITCASYNNNNTVGVLSSGAATNRYWWLGGWSNDAIDWRLRVTWSGLHVQVLAPGDGGYSRSVVVGFFSGGGGLLRSTVADSSFREGETHTAPPSPAFGHGEWRLAKLRAAVFGFLSLISAFFLVVVINGSGGDLVFAIDLSDDRISVLKAAAVKMIWSCRARVVPVDRSMDVSPGVSGLWGSRCGSSRWLTGTTVTLR</sequence>
<dbReference type="Proteomes" id="UP001295469">
    <property type="component" value="Chromosome C03"/>
</dbReference>
<keyword evidence="1" id="KW-0472">Membrane</keyword>
<name>A0A816I9X6_BRANA</name>
<accession>A0A816I9X6</accession>
<feature type="transmembrane region" description="Helical" evidence="1">
    <location>
        <begin position="195"/>
        <end position="213"/>
    </location>
</feature>